<evidence type="ECO:0000313" key="3">
    <source>
        <dbReference type="EMBL" id="VDC30627.1"/>
    </source>
</evidence>
<dbReference type="PANTHER" id="PTHR35024:SF4">
    <property type="entry name" value="POLYMER-FORMING CYTOSKELETAL PROTEIN"/>
    <property type="match status" value="1"/>
</dbReference>
<gene>
    <name evidence="3" type="ORF">XINFAN_02609</name>
</gene>
<dbReference type="Proteomes" id="UP000277498">
    <property type="component" value="Unassembled WGS sequence"/>
</dbReference>
<feature type="region of interest" description="Disordered" evidence="2">
    <location>
        <begin position="73"/>
        <end position="101"/>
    </location>
</feature>
<evidence type="ECO:0000313" key="4">
    <source>
        <dbReference type="Proteomes" id="UP000277498"/>
    </source>
</evidence>
<comment type="similarity">
    <text evidence="1">Belongs to the bactofilin family.</text>
</comment>
<dbReference type="PANTHER" id="PTHR35024">
    <property type="entry name" value="HYPOTHETICAL CYTOSOLIC PROTEIN"/>
    <property type="match status" value="1"/>
</dbReference>
<evidence type="ECO:0000256" key="2">
    <source>
        <dbReference type="SAM" id="MobiDB-lite"/>
    </source>
</evidence>
<feature type="region of interest" description="Disordered" evidence="2">
    <location>
        <begin position="1"/>
        <end position="28"/>
    </location>
</feature>
<dbReference type="Pfam" id="PF04519">
    <property type="entry name" value="Bactofilin"/>
    <property type="match status" value="1"/>
</dbReference>
<organism evidence="3 4">
    <name type="scientific">Pseudogemmobacter humi</name>
    <dbReference type="NCBI Taxonomy" id="2483812"/>
    <lineage>
        <taxon>Bacteria</taxon>
        <taxon>Pseudomonadati</taxon>
        <taxon>Pseudomonadota</taxon>
        <taxon>Alphaproteobacteria</taxon>
        <taxon>Rhodobacterales</taxon>
        <taxon>Paracoccaceae</taxon>
        <taxon>Pseudogemmobacter</taxon>
    </lineage>
</organism>
<keyword evidence="4" id="KW-1185">Reference proteome</keyword>
<sequence>MVRNLDVRDRGSGAASQGGGLPSGAKTGGRAGQAGCFLCSGAKDRLPPADRWGPPLTPAVRFRLIADEPIAERSSMFSKTDPTSEPAAARPGGSNASRSVLGPDLKITGEITSTGALEVLGEIDGNVVADALIVGQQGRISGAVSAQTVEVTGRLDGKVESRSFTMRASAQVAADVVYEKLVIESGATIEGRFSKTRS</sequence>
<protein>
    <submittedName>
        <fullName evidence="3">Polymer-forming cytoskeletal</fullName>
    </submittedName>
</protein>
<proteinExistence type="inferred from homology"/>
<feature type="compositionally biased region" description="Gly residues" evidence="2">
    <location>
        <begin position="16"/>
        <end position="28"/>
    </location>
</feature>
<accession>A0A3P5XI87</accession>
<name>A0A3P5XI87_9RHOB</name>
<dbReference type="InterPro" id="IPR007607">
    <property type="entry name" value="BacA/B"/>
</dbReference>
<dbReference type="EMBL" id="UXAW01000081">
    <property type="protein sequence ID" value="VDC30627.1"/>
    <property type="molecule type" value="Genomic_DNA"/>
</dbReference>
<dbReference type="AlphaFoldDB" id="A0A3P5XI87"/>
<feature type="compositionally biased region" description="Basic and acidic residues" evidence="2">
    <location>
        <begin position="1"/>
        <end position="11"/>
    </location>
</feature>
<evidence type="ECO:0000256" key="1">
    <source>
        <dbReference type="ARBA" id="ARBA00044755"/>
    </source>
</evidence>
<reference evidence="3 4" key="1">
    <citation type="submission" date="2018-11" db="EMBL/GenBank/DDBJ databases">
        <authorList>
            <person name="Criscuolo A."/>
        </authorList>
    </citation>
    <scope>NUCLEOTIDE SEQUENCE [LARGE SCALE GENOMIC DNA]</scope>
    <source>
        <strain evidence="3">ACIP111625</strain>
    </source>
</reference>